<protein>
    <submittedName>
        <fullName evidence="2">Uncharacterized protein</fullName>
    </submittedName>
</protein>
<organism evidence="2 3">
    <name type="scientific">Pedobacter endophyticus</name>
    <dbReference type="NCBI Taxonomy" id="2789740"/>
    <lineage>
        <taxon>Bacteria</taxon>
        <taxon>Pseudomonadati</taxon>
        <taxon>Bacteroidota</taxon>
        <taxon>Sphingobacteriia</taxon>
        <taxon>Sphingobacteriales</taxon>
        <taxon>Sphingobacteriaceae</taxon>
        <taxon>Pedobacter</taxon>
    </lineage>
</organism>
<proteinExistence type="predicted"/>
<dbReference type="Proteomes" id="UP000594759">
    <property type="component" value="Chromosome"/>
</dbReference>
<name>A0A7U3Q4N8_9SPHI</name>
<evidence type="ECO:0000256" key="1">
    <source>
        <dbReference type="SAM" id="SignalP"/>
    </source>
</evidence>
<gene>
    <name evidence="2" type="ORF">IZT61_15760</name>
</gene>
<feature type="chain" id="PRO_5033006854" evidence="1">
    <location>
        <begin position="20"/>
        <end position="254"/>
    </location>
</feature>
<feature type="signal peptide" evidence="1">
    <location>
        <begin position="1"/>
        <end position="19"/>
    </location>
</feature>
<dbReference type="KEGG" id="pex:IZT61_15760"/>
<dbReference type="AlphaFoldDB" id="A0A7U3Q4N8"/>
<sequence length="254" mass="29946">MRKILFMIALSLISAVALAQDTIGRDLRKLAHLKLWCELYGIYPNQKIFSNHEKNKAIRDSLFYQYVSLIAKVKKSPEVYLTYINRVLKENTDSLRKQTTTYNNSIVTMLNRYNPHSIKIIDLYRVIKYSLFERDDDYLPEDFRGLGVIDPKNYHGYYEPEPKRKAAIKYIIKRFSLNAKEKKFLRDELNVGYVMDIKTFLDTCAQTTENEMFIRKSIAGFVKDKGAPLIGLYYDHLLFRDTENYIPRDKEPPK</sequence>
<reference evidence="2 3" key="1">
    <citation type="submission" date="2020-11" db="EMBL/GenBank/DDBJ databases">
        <title>Pedobacter endophytica, an endophytic bacteria isolated form Carex pumila.</title>
        <authorList>
            <person name="Peng Y."/>
            <person name="Jiang L."/>
            <person name="Lee J."/>
        </authorList>
    </citation>
    <scope>NUCLEOTIDE SEQUENCE [LARGE SCALE GENOMIC DNA]</scope>
    <source>
        <strain evidence="2 3">JBR3-12</strain>
    </source>
</reference>
<evidence type="ECO:0000313" key="3">
    <source>
        <dbReference type="Proteomes" id="UP000594759"/>
    </source>
</evidence>
<keyword evidence="3" id="KW-1185">Reference proteome</keyword>
<keyword evidence="1" id="KW-0732">Signal</keyword>
<accession>A0A7U3Q4N8</accession>
<evidence type="ECO:0000313" key="2">
    <source>
        <dbReference type="EMBL" id="QPH38530.1"/>
    </source>
</evidence>
<dbReference type="EMBL" id="CP064939">
    <property type="protein sequence ID" value="QPH38530.1"/>
    <property type="molecule type" value="Genomic_DNA"/>
</dbReference>
<dbReference type="RefSeq" id="WP_196098010.1">
    <property type="nucleotide sequence ID" value="NZ_CP064939.1"/>
</dbReference>